<dbReference type="CDD" id="cd08168">
    <property type="entry name" value="Cytochrom_C3"/>
    <property type="match status" value="1"/>
</dbReference>
<feature type="transmembrane region" description="Helical" evidence="1">
    <location>
        <begin position="12"/>
        <end position="35"/>
    </location>
</feature>
<dbReference type="RefSeq" id="WP_096054515.1">
    <property type="nucleotide sequence ID" value="NZ_CP023344.1"/>
</dbReference>
<reference evidence="3 4" key="1">
    <citation type="submission" date="2017-09" db="EMBL/GenBank/DDBJ databases">
        <title>Complete genome sequence of Verrucomicrobial strain HZ-65, isolated from freshwater.</title>
        <authorList>
            <person name="Choi A."/>
        </authorList>
    </citation>
    <scope>NUCLEOTIDE SEQUENCE [LARGE SCALE GENOMIC DNA]</scope>
    <source>
        <strain evidence="3 4">HZ-65</strain>
    </source>
</reference>
<dbReference type="Proteomes" id="UP000217265">
    <property type="component" value="Chromosome"/>
</dbReference>
<dbReference type="EMBL" id="CP023344">
    <property type="protein sequence ID" value="ATC62880.1"/>
    <property type="molecule type" value="Genomic_DNA"/>
</dbReference>
<dbReference type="AlphaFoldDB" id="A0A290Q6S6"/>
<dbReference type="PANTHER" id="PTHR39425">
    <property type="entry name" value="LIPOPROTEIN CYTOCHROME C"/>
    <property type="match status" value="1"/>
</dbReference>
<dbReference type="OrthoDB" id="9814800at2"/>
<organism evidence="3 4">
    <name type="scientific">Nibricoccus aquaticus</name>
    <dbReference type="NCBI Taxonomy" id="2576891"/>
    <lineage>
        <taxon>Bacteria</taxon>
        <taxon>Pseudomonadati</taxon>
        <taxon>Verrucomicrobiota</taxon>
        <taxon>Opitutia</taxon>
        <taxon>Opitutales</taxon>
        <taxon>Opitutaceae</taxon>
        <taxon>Nibricoccus</taxon>
    </lineage>
</organism>
<gene>
    <name evidence="3" type="ORF">CMV30_02265</name>
</gene>
<dbReference type="SUPFAM" id="SSF48695">
    <property type="entry name" value="Multiheme cytochromes"/>
    <property type="match status" value="1"/>
</dbReference>
<accession>A0A290Q6S6</accession>
<keyword evidence="1" id="KW-0472">Membrane</keyword>
<evidence type="ECO:0000313" key="4">
    <source>
        <dbReference type="Proteomes" id="UP000217265"/>
    </source>
</evidence>
<dbReference type="PANTHER" id="PTHR39425:SF1">
    <property type="entry name" value="CYTOCHROME C7-LIKE DOMAIN-CONTAINING PROTEIN"/>
    <property type="match status" value="1"/>
</dbReference>
<sequence>MSHIFPKSANKLPLQIIIFVLVLVGVVTAATTYYATPKYTRIGYAPVQPVPFSHALHNGQLGIDCRYCHIGVDKGATSTVPTAQTCMNCHNTGLIKADSPALAPVRASFASGDPVKWVKIHQVPDYVYFNHAVHVNRGISCVECHGQINQMDVVMHSKPLSMGFCLDCHRNPAAHVRPLDQITNLNWKPEQAAEHAKWAEAFVKNNKISPPQSCTGCHR</sequence>
<keyword evidence="4" id="KW-1185">Reference proteome</keyword>
<evidence type="ECO:0000256" key="1">
    <source>
        <dbReference type="SAM" id="Phobius"/>
    </source>
</evidence>
<keyword evidence="1" id="KW-1133">Transmembrane helix</keyword>
<protein>
    <submittedName>
        <fullName evidence="3">Cytochrome C</fullName>
    </submittedName>
</protein>
<dbReference type="KEGG" id="vbh:CMV30_02265"/>
<evidence type="ECO:0000313" key="3">
    <source>
        <dbReference type="EMBL" id="ATC62880.1"/>
    </source>
</evidence>
<evidence type="ECO:0000259" key="2">
    <source>
        <dbReference type="Pfam" id="PF14522"/>
    </source>
</evidence>
<dbReference type="Gene3D" id="3.90.10.10">
    <property type="entry name" value="Cytochrome C3"/>
    <property type="match status" value="2"/>
</dbReference>
<name>A0A290Q6S6_9BACT</name>
<dbReference type="InterPro" id="IPR036280">
    <property type="entry name" value="Multihaem_cyt_sf"/>
</dbReference>
<keyword evidence="1" id="KW-0812">Transmembrane</keyword>
<feature type="domain" description="Cytochrome c7-like" evidence="2">
    <location>
        <begin position="127"/>
        <end position="219"/>
    </location>
</feature>
<dbReference type="InterPro" id="IPR029467">
    <property type="entry name" value="Cyt_c7-like"/>
</dbReference>
<proteinExistence type="predicted"/>
<dbReference type="Pfam" id="PF14522">
    <property type="entry name" value="Cytochrome_C7"/>
    <property type="match status" value="1"/>
</dbReference>